<dbReference type="EMBL" id="FNVB01000008">
    <property type="protein sequence ID" value="SEG90612.1"/>
    <property type="molecule type" value="Genomic_DNA"/>
</dbReference>
<protein>
    <submittedName>
        <fullName evidence="6">Site-specific recombinase XerD</fullName>
    </submittedName>
</protein>
<dbReference type="Pfam" id="PF00589">
    <property type="entry name" value="Phage_integrase"/>
    <property type="match status" value="1"/>
</dbReference>
<evidence type="ECO:0000313" key="7">
    <source>
        <dbReference type="EMBL" id="SFD92565.1"/>
    </source>
</evidence>
<gene>
    <name evidence="6" type="ORF">SAMN02982929_05271</name>
    <name evidence="7" type="ORF">SAMN05216506_107247</name>
</gene>
<dbReference type="Proteomes" id="UP000236729">
    <property type="component" value="Unassembled WGS sequence"/>
</dbReference>
<dbReference type="InterPro" id="IPR053876">
    <property type="entry name" value="Phage_int_M"/>
</dbReference>
<proteinExistence type="inferred from homology"/>
<dbReference type="Pfam" id="PF22022">
    <property type="entry name" value="Phage_int_M"/>
    <property type="match status" value="1"/>
</dbReference>
<dbReference type="RefSeq" id="WP_093354315.1">
    <property type="nucleotide sequence ID" value="NZ_FNVB01000008.1"/>
</dbReference>
<keyword evidence="2" id="KW-0229">DNA integration</keyword>
<dbReference type="InterPro" id="IPR011010">
    <property type="entry name" value="DNA_brk_join_enz"/>
</dbReference>
<dbReference type="PANTHER" id="PTHR30629:SF2">
    <property type="entry name" value="PROPHAGE INTEGRASE INTS-RELATED"/>
    <property type="match status" value="1"/>
</dbReference>
<keyword evidence="4" id="KW-0233">DNA recombination</keyword>
<dbReference type="Gene3D" id="1.10.443.10">
    <property type="entry name" value="Intergrase catalytic core"/>
    <property type="match status" value="1"/>
</dbReference>
<dbReference type="CDD" id="cd01189">
    <property type="entry name" value="INT_ICEBs1_C_like"/>
    <property type="match status" value="1"/>
</dbReference>
<sequence>MPRPPLPIGTYGKIRFYETGSGWRAVTKFRDFDGVTRPVERSGRTKAAAERILKKALAERNKARAGASIKPATKFREVAAFWLAEVRKKVEAGTRSPSTLEQYESNLNLHVLPALGELRVGQEVSVPAAEAFLQALRSNKGLAVTKTARSVASGVMGYAVTHGALEFNPFRQTSRLEKRRRRKRVRALTLDERVQWLDQLEADAKAVRWDLPDLSRFMLATGVRIGEALAVDWSEVDLDDGLVAVDYTVVRVKGKGLIRKSTKTEYGERTLPLCSWALEMLRRRYEEAGCPATGPVFPDSLGGLRDPSNTRRVLRETRGSEGFAWVTSHVFRKTSATILDEAGLTARVIADQLGHSRPSMTQDVYMGRKAVSRQTAAALETALTEA</sequence>
<dbReference type="InterPro" id="IPR050808">
    <property type="entry name" value="Phage_Integrase"/>
</dbReference>
<reference evidence="6" key="2">
    <citation type="submission" date="2016-10" db="EMBL/GenBank/DDBJ databases">
        <authorList>
            <person name="de Groot N.N."/>
        </authorList>
    </citation>
    <scope>NUCLEOTIDE SEQUENCE [LARGE SCALE GENOMIC DNA]</scope>
    <source>
        <strain evidence="6">ATCC 20501</strain>
    </source>
</reference>
<evidence type="ECO:0000313" key="9">
    <source>
        <dbReference type="Proteomes" id="UP000236729"/>
    </source>
</evidence>
<dbReference type="SMR" id="A0A1H6DZ47"/>
<evidence type="ECO:0000256" key="1">
    <source>
        <dbReference type="ARBA" id="ARBA00008857"/>
    </source>
</evidence>
<dbReference type="GO" id="GO:0006310">
    <property type="term" value="P:DNA recombination"/>
    <property type="evidence" value="ECO:0007669"/>
    <property type="project" value="UniProtKB-KW"/>
</dbReference>
<keyword evidence="3" id="KW-0238">DNA-binding</keyword>
<comment type="similarity">
    <text evidence="1">Belongs to the 'phage' integrase family.</text>
</comment>
<dbReference type="AlphaFoldDB" id="A0A1H6DZ47"/>
<feature type="domain" description="Tyr recombinase" evidence="5">
    <location>
        <begin position="183"/>
        <end position="379"/>
    </location>
</feature>
<evidence type="ECO:0000256" key="2">
    <source>
        <dbReference type="ARBA" id="ARBA00022908"/>
    </source>
</evidence>
<keyword evidence="8" id="KW-1185">Reference proteome</keyword>
<reference evidence="8 9" key="1">
    <citation type="submission" date="2016-10" db="EMBL/GenBank/DDBJ databases">
        <authorList>
            <person name="Varghese N."/>
            <person name="Submissions S."/>
        </authorList>
    </citation>
    <scope>NUCLEOTIDE SEQUENCE [LARGE SCALE GENOMIC DNA]</scope>
    <source>
        <strain evidence="9">ATCC 20501</strain>
        <strain evidence="7 8">CGMCC 4.3529</strain>
    </source>
</reference>
<dbReference type="InterPro" id="IPR010998">
    <property type="entry name" value="Integrase_recombinase_N"/>
</dbReference>
<dbReference type="Proteomes" id="UP000199690">
    <property type="component" value="Unassembled WGS sequence"/>
</dbReference>
<name>A0A1H6DZ47_9PSEU</name>
<dbReference type="Gene3D" id="1.10.150.130">
    <property type="match status" value="1"/>
</dbReference>
<dbReference type="InterPro" id="IPR013762">
    <property type="entry name" value="Integrase-like_cat_sf"/>
</dbReference>
<dbReference type="PROSITE" id="PS51898">
    <property type="entry name" value="TYR_RECOMBINASE"/>
    <property type="match status" value="1"/>
</dbReference>
<evidence type="ECO:0000313" key="6">
    <source>
        <dbReference type="EMBL" id="SEG90612.1"/>
    </source>
</evidence>
<accession>A0A1I1WBI2</accession>
<evidence type="ECO:0000259" key="5">
    <source>
        <dbReference type="PROSITE" id="PS51898"/>
    </source>
</evidence>
<evidence type="ECO:0000256" key="3">
    <source>
        <dbReference type="ARBA" id="ARBA00023125"/>
    </source>
</evidence>
<dbReference type="GO" id="GO:0015074">
    <property type="term" value="P:DNA integration"/>
    <property type="evidence" value="ECO:0007669"/>
    <property type="project" value="UniProtKB-KW"/>
</dbReference>
<dbReference type="GO" id="GO:0003677">
    <property type="term" value="F:DNA binding"/>
    <property type="evidence" value="ECO:0007669"/>
    <property type="project" value="UniProtKB-KW"/>
</dbReference>
<dbReference type="InterPro" id="IPR002104">
    <property type="entry name" value="Integrase_catalytic"/>
</dbReference>
<evidence type="ECO:0000313" key="8">
    <source>
        <dbReference type="Proteomes" id="UP000199690"/>
    </source>
</evidence>
<organism evidence="6 9">
    <name type="scientific">Saccharopolyspora kobensis</name>
    <dbReference type="NCBI Taxonomy" id="146035"/>
    <lineage>
        <taxon>Bacteria</taxon>
        <taxon>Bacillati</taxon>
        <taxon>Actinomycetota</taxon>
        <taxon>Actinomycetes</taxon>
        <taxon>Pseudonocardiales</taxon>
        <taxon>Pseudonocardiaceae</taxon>
        <taxon>Saccharopolyspora</taxon>
    </lineage>
</organism>
<dbReference type="EMBL" id="FOME01000007">
    <property type="protein sequence ID" value="SFD92565.1"/>
    <property type="molecule type" value="Genomic_DNA"/>
</dbReference>
<dbReference type="SUPFAM" id="SSF56349">
    <property type="entry name" value="DNA breaking-rejoining enzymes"/>
    <property type="match status" value="1"/>
</dbReference>
<dbReference type="PANTHER" id="PTHR30629">
    <property type="entry name" value="PROPHAGE INTEGRASE"/>
    <property type="match status" value="1"/>
</dbReference>
<accession>A0A1H6DZ47</accession>
<evidence type="ECO:0000256" key="4">
    <source>
        <dbReference type="ARBA" id="ARBA00023172"/>
    </source>
</evidence>